<feature type="compositionally biased region" description="Basic and acidic residues" evidence="1">
    <location>
        <begin position="739"/>
        <end position="749"/>
    </location>
</feature>
<feature type="region of interest" description="Disordered" evidence="1">
    <location>
        <begin position="729"/>
        <end position="755"/>
    </location>
</feature>
<feature type="compositionally biased region" description="Polar residues" evidence="1">
    <location>
        <begin position="839"/>
        <end position="853"/>
    </location>
</feature>
<evidence type="ECO:0000313" key="3">
    <source>
        <dbReference type="Proteomes" id="UP000507470"/>
    </source>
</evidence>
<evidence type="ECO:0000256" key="1">
    <source>
        <dbReference type="SAM" id="MobiDB-lite"/>
    </source>
</evidence>
<accession>A0A6J8DRK2</accession>
<dbReference type="Proteomes" id="UP000507470">
    <property type="component" value="Unassembled WGS sequence"/>
</dbReference>
<keyword evidence="3" id="KW-1185">Reference proteome</keyword>
<proteinExistence type="predicted"/>
<organism evidence="2 3">
    <name type="scientific">Mytilus coruscus</name>
    <name type="common">Sea mussel</name>
    <dbReference type="NCBI Taxonomy" id="42192"/>
    <lineage>
        <taxon>Eukaryota</taxon>
        <taxon>Metazoa</taxon>
        <taxon>Spiralia</taxon>
        <taxon>Lophotrochozoa</taxon>
        <taxon>Mollusca</taxon>
        <taxon>Bivalvia</taxon>
        <taxon>Autobranchia</taxon>
        <taxon>Pteriomorphia</taxon>
        <taxon>Mytilida</taxon>
        <taxon>Mytiloidea</taxon>
        <taxon>Mytilidae</taxon>
        <taxon>Mytilinae</taxon>
        <taxon>Mytilus</taxon>
    </lineage>
</organism>
<dbReference type="EMBL" id="CACVKT020007648">
    <property type="protein sequence ID" value="CAC5409854.1"/>
    <property type="molecule type" value="Genomic_DNA"/>
</dbReference>
<dbReference type="AlphaFoldDB" id="A0A6J8DRK2"/>
<evidence type="ECO:0000313" key="2">
    <source>
        <dbReference type="EMBL" id="CAC5409854.1"/>
    </source>
</evidence>
<name>A0A6J8DRK2_MYTCO</name>
<reference evidence="2 3" key="1">
    <citation type="submission" date="2020-06" db="EMBL/GenBank/DDBJ databases">
        <authorList>
            <person name="Li R."/>
            <person name="Bekaert M."/>
        </authorList>
    </citation>
    <scope>NUCLEOTIDE SEQUENCE [LARGE SCALE GENOMIC DNA]</scope>
    <source>
        <strain evidence="3">wild</strain>
    </source>
</reference>
<dbReference type="OrthoDB" id="9991211at2759"/>
<gene>
    <name evidence="2" type="ORF">MCOR_43088</name>
</gene>
<sequence>MKYSVNNYADYKIIVQVVKICGRQFMVVLKTRIVKHIKGEETATGEIDNSPRDDAYIPSNTTQYYRRSRNISDEASINVLRVSCVPDDKDVRGISQDHPLKDADSSQILSRTGTSDLYDLDWSRILIKEDSDVETLKYGRCPASGCTDSVSSKVNSSNEMLYGVLENEKTKKEDLRHSESIASPFSNDVKPAVINSREINSSTSTKTKVESFHDRNRTSFSQENQISEILGKTKLQISTGSKAPNDINWEFKTERKSRKSTERPNEITCHLPTKTNLGDKILPKNVKLMNNANDTNSSNVKLFKEREETETKYRLSLKSSRSKENVVSEPRLNCRGEHLIEAVSSSDNLPNTFYDLLGYSTSNQNASEMRTSPWKEKEIIADIGRPKNDMNLSYGKKESDVKKANEISDLNIKSDNIEKNKQDGKMNSQNELASQLKMEEDNVRMTHVEHSRHYISAQDTKSDISSQDEYSFETEIKLDACKDMYDKLACRSETPESENVTKTTCGAKSCIENNSGQYQETIVDMSGVNTSEVEFGMIDGSKISQKDEYCVKSKINIRDSTTTDCLKKRSKMSLGGRTCNEVTDLKIYKHVIRDVVASSDLYTYVQPPAEQTKLDFGHEKETSKTSHDTLIEELNLNEHEASTVILDTENINSGLAQKAKSVKDDVLEKERSTENALYRNSCEISSTVEMKEPKRKLLKDDIYKNPKENTLTQQSYTVKTNNQSIVASFESKADSSQGEQEKTQFKDQEQQSDVSDMWNSAWRKQKSIEEVWSLNSDVHGGPRVKRQSSSIKANTKSHLNAISVDIEMKKQIEEFNLLNESVSELEMEISSFKTEKGQQPKTNISTQDTQTNISPQDQISCKTRQKPFSLRDEISGTALQPCKNVLNETNPHLGTENVTKPKHGASSCIRTNPVEYQETHVEISRSYISETGIRVNNENVDDSKICQNHEYDNLSDLKPYDLSYQKTWVEDLTNISGGQMAKHVSKFKMSTDVGSNVIASCNRDSTVQMSVGQKQIDCCLDFERLKTKHYTTTAESIVQKELASTVTVSLESVNIVQTT</sequence>
<protein>
    <submittedName>
        <fullName evidence="2">Uncharacterized protein</fullName>
    </submittedName>
</protein>
<feature type="region of interest" description="Disordered" evidence="1">
    <location>
        <begin position="832"/>
        <end position="853"/>
    </location>
</feature>